<organism evidence="2 3">
    <name type="scientific">Paenibacillus sambharensis</name>
    <dbReference type="NCBI Taxonomy" id="1803190"/>
    <lineage>
        <taxon>Bacteria</taxon>
        <taxon>Bacillati</taxon>
        <taxon>Bacillota</taxon>
        <taxon>Bacilli</taxon>
        <taxon>Bacillales</taxon>
        <taxon>Paenibacillaceae</taxon>
        <taxon>Paenibacillus</taxon>
    </lineage>
</organism>
<accession>A0A2W1L8P3</accession>
<dbReference type="AlphaFoldDB" id="A0A2W1L8P3"/>
<dbReference type="PROSITE" id="PS51257">
    <property type="entry name" value="PROKAR_LIPOPROTEIN"/>
    <property type="match status" value="1"/>
</dbReference>
<proteinExistence type="predicted"/>
<dbReference type="RefSeq" id="WP_111145953.1">
    <property type="nucleotide sequence ID" value="NZ_QKRB01000037.1"/>
</dbReference>
<evidence type="ECO:0000256" key="1">
    <source>
        <dbReference type="SAM" id="SignalP"/>
    </source>
</evidence>
<keyword evidence="1" id="KW-0732">Signal</keyword>
<name>A0A2W1L8P3_9BACL</name>
<dbReference type="OrthoDB" id="2611883at2"/>
<reference evidence="2 3" key="1">
    <citation type="submission" date="2018-06" db="EMBL/GenBank/DDBJ databases">
        <title>Paenibacillus imtechensis sp. nov.</title>
        <authorList>
            <person name="Pinnaka A.K."/>
            <person name="Singh H."/>
            <person name="Kaur M."/>
        </authorList>
    </citation>
    <scope>NUCLEOTIDE SEQUENCE [LARGE SCALE GENOMIC DNA]</scope>
    <source>
        <strain evidence="2 3">SMB1</strain>
    </source>
</reference>
<evidence type="ECO:0000313" key="3">
    <source>
        <dbReference type="Proteomes" id="UP000249522"/>
    </source>
</evidence>
<sequence length="196" mass="22104">MKKLLLILGISLIVLPSMTSCLNNSSTANVPSVQDIVETDNQISYKAYTTFLDDFTNNIVIEGFTLTPPLKTIFLIDRDLTFNKKDTITLEGGKNDFNPTQQLFIFENSDKSVQLYVRIAYTNVEMGNQLVSWEVPSGHEGVDQELVNKTDMATYTYRNLIITVTQNSKTQAELDLTKEAVRSVLVILEKYYSGNK</sequence>
<dbReference type="Proteomes" id="UP000249522">
    <property type="component" value="Unassembled WGS sequence"/>
</dbReference>
<dbReference type="EMBL" id="QKRB01000037">
    <property type="protein sequence ID" value="PZD96548.1"/>
    <property type="molecule type" value="Genomic_DNA"/>
</dbReference>
<evidence type="ECO:0008006" key="4">
    <source>
        <dbReference type="Google" id="ProtNLM"/>
    </source>
</evidence>
<feature type="signal peptide" evidence="1">
    <location>
        <begin position="1"/>
        <end position="19"/>
    </location>
</feature>
<comment type="caution">
    <text evidence="2">The sequence shown here is derived from an EMBL/GenBank/DDBJ whole genome shotgun (WGS) entry which is preliminary data.</text>
</comment>
<evidence type="ECO:0000313" key="2">
    <source>
        <dbReference type="EMBL" id="PZD96548.1"/>
    </source>
</evidence>
<gene>
    <name evidence="2" type="ORF">DNH61_07025</name>
</gene>
<protein>
    <recommendedName>
        <fullName evidence="4">Lipoprotein</fullName>
    </recommendedName>
</protein>
<keyword evidence="3" id="KW-1185">Reference proteome</keyword>
<feature type="chain" id="PRO_5038676104" description="Lipoprotein" evidence="1">
    <location>
        <begin position="20"/>
        <end position="196"/>
    </location>
</feature>